<protein>
    <submittedName>
        <fullName evidence="2">Uncharacterized protein</fullName>
    </submittedName>
</protein>
<dbReference type="EMBL" id="HACG01046602">
    <property type="protein sequence ID" value="CEK93467.1"/>
    <property type="molecule type" value="Transcribed_RNA"/>
</dbReference>
<gene>
    <name evidence="2" type="primary">ORF195512</name>
    <name evidence="1" type="synonym">ORF195509</name>
    <name evidence="3" type="synonym">ORF195525</name>
</gene>
<evidence type="ECO:0000313" key="3">
    <source>
        <dbReference type="EMBL" id="CEK93471.1"/>
    </source>
</evidence>
<name>A0A0B7BKM8_9EUPU</name>
<proteinExistence type="predicted"/>
<evidence type="ECO:0000313" key="2">
    <source>
        <dbReference type="EMBL" id="CEK93468.1"/>
    </source>
</evidence>
<dbReference type="EMBL" id="HACG01046606">
    <property type="protein sequence ID" value="CEK93471.1"/>
    <property type="molecule type" value="Transcribed_RNA"/>
</dbReference>
<accession>A0A0B7BKM8</accession>
<organism evidence="2">
    <name type="scientific">Arion vulgaris</name>
    <dbReference type="NCBI Taxonomy" id="1028688"/>
    <lineage>
        <taxon>Eukaryota</taxon>
        <taxon>Metazoa</taxon>
        <taxon>Spiralia</taxon>
        <taxon>Lophotrochozoa</taxon>
        <taxon>Mollusca</taxon>
        <taxon>Gastropoda</taxon>
        <taxon>Heterobranchia</taxon>
        <taxon>Euthyneura</taxon>
        <taxon>Panpulmonata</taxon>
        <taxon>Eupulmonata</taxon>
        <taxon>Stylommatophora</taxon>
        <taxon>Helicina</taxon>
        <taxon>Arionoidea</taxon>
        <taxon>Arionidae</taxon>
        <taxon>Arion</taxon>
    </lineage>
</organism>
<sequence>MVCPIATKLSFSAYIPAITDSVRYHMYNKFKISTTSLCHCKQADMMTEHLLQDCQLLAGLRNGTWPENTELNEKLYGETGVPKNNRRISEEIWYISLSSDHERGSNTSPNKNILN</sequence>
<reference evidence="2" key="1">
    <citation type="submission" date="2014-12" db="EMBL/GenBank/DDBJ databases">
        <title>Insight into the proteome of Arion vulgaris.</title>
        <authorList>
            <person name="Aradska J."/>
            <person name="Bulat T."/>
            <person name="Smidak R."/>
            <person name="Sarate P."/>
            <person name="Gangsoo J."/>
            <person name="Sialana F."/>
            <person name="Bilban M."/>
            <person name="Lubec G."/>
        </authorList>
    </citation>
    <scope>NUCLEOTIDE SEQUENCE</scope>
    <source>
        <tissue evidence="2">Skin</tissue>
    </source>
</reference>
<evidence type="ECO:0000313" key="1">
    <source>
        <dbReference type="EMBL" id="CEK93467.1"/>
    </source>
</evidence>
<dbReference type="EMBL" id="HACG01046603">
    <property type="protein sequence ID" value="CEK93468.1"/>
    <property type="molecule type" value="Transcribed_RNA"/>
</dbReference>
<dbReference type="AlphaFoldDB" id="A0A0B7BKM8"/>